<dbReference type="GO" id="GO:0008408">
    <property type="term" value="F:3'-5' exonuclease activity"/>
    <property type="evidence" value="ECO:0007669"/>
    <property type="project" value="InterPro"/>
</dbReference>
<accession>A0AAE1S3T5</accession>
<dbReference type="Gene3D" id="3.30.420.10">
    <property type="entry name" value="Ribonuclease H-like superfamily/Ribonuclease H"/>
    <property type="match status" value="1"/>
</dbReference>
<dbReference type="GO" id="GO:0006139">
    <property type="term" value="P:nucleobase-containing compound metabolic process"/>
    <property type="evidence" value="ECO:0007669"/>
    <property type="project" value="InterPro"/>
</dbReference>
<organism evidence="2 3">
    <name type="scientific">Anisodus tanguticus</name>
    <dbReference type="NCBI Taxonomy" id="243964"/>
    <lineage>
        <taxon>Eukaryota</taxon>
        <taxon>Viridiplantae</taxon>
        <taxon>Streptophyta</taxon>
        <taxon>Embryophyta</taxon>
        <taxon>Tracheophyta</taxon>
        <taxon>Spermatophyta</taxon>
        <taxon>Magnoliopsida</taxon>
        <taxon>eudicotyledons</taxon>
        <taxon>Gunneridae</taxon>
        <taxon>Pentapetalae</taxon>
        <taxon>asterids</taxon>
        <taxon>lamiids</taxon>
        <taxon>Solanales</taxon>
        <taxon>Solanaceae</taxon>
        <taxon>Solanoideae</taxon>
        <taxon>Hyoscyameae</taxon>
        <taxon>Anisodus</taxon>
    </lineage>
</organism>
<dbReference type="PANTHER" id="PTHR47765">
    <property type="entry name" value="3'-5' EXONUCLEASE DOMAIN-CONTAINING PROTEIN"/>
    <property type="match status" value="1"/>
</dbReference>
<dbReference type="InterPro" id="IPR002562">
    <property type="entry name" value="3'-5'_exonuclease_dom"/>
</dbReference>
<name>A0AAE1S3T5_9SOLA</name>
<keyword evidence="3" id="KW-1185">Reference proteome</keyword>
<dbReference type="Proteomes" id="UP001291623">
    <property type="component" value="Unassembled WGS sequence"/>
</dbReference>
<dbReference type="InterPro" id="IPR052408">
    <property type="entry name" value="Exonuclease_MUT-7-like"/>
</dbReference>
<evidence type="ECO:0000313" key="3">
    <source>
        <dbReference type="Proteomes" id="UP001291623"/>
    </source>
</evidence>
<feature type="domain" description="3'-5' exonuclease" evidence="1">
    <location>
        <begin position="1"/>
        <end position="173"/>
    </location>
</feature>
<dbReference type="InterPro" id="IPR012337">
    <property type="entry name" value="RNaseH-like_sf"/>
</dbReference>
<dbReference type="EMBL" id="JAVYJV010000009">
    <property type="protein sequence ID" value="KAK4362900.1"/>
    <property type="molecule type" value="Genomic_DNA"/>
</dbReference>
<dbReference type="Pfam" id="PF01612">
    <property type="entry name" value="DNA_pol_A_exo1"/>
    <property type="match status" value="1"/>
</dbReference>
<dbReference type="SMART" id="SM00474">
    <property type="entry name" value="35EXOc"/>
    <property type="match status" value="1"/>
</dbReference>
<gene>
    <name evidence="2" type="ORF">RND71_018141</name>
</gene>
<sequence length="212" mass="23710">METIRTHQSTFSTVSLLQIACHLPGTDNSSVESPVFLIDLASIPLQSIYQLIKDAFVSPHVLKLGFRFKQDLVYLSSTFYSHGCEPGFDRVEPFLDITSIDNNLQPRKPGRRLSKQTKSLATVCQEVLGISLSKELQCSDWSQHPLTEEQMQYAVVDAHCLIHIFEVFKAKVVIEGNSVESVTGLQLSHLDLGLKQIHDTQTKCVVSNLVKL</sequence>
<proteinExistence type="predicted"/>
<comment type="caution">
    <text evidence="2">The sequence shown here is derived from an EMBL/GenBank/DDBJ whole genome shotgun (WGS) entry which is preliminary data.</text>
</comment>
<evidence type="ECO:0000259" key="1">
    <source>
        <dbReference type="SMART" id="SM00474"/>
    </source>
</evidence>
<reference evidence="2" key="1">
    <citation type="submission" date="2023-12" db="EMBL/GenBank/DDBJ databases">
        <title>Genome assembly of Anisodus tanguticus.</title>
        <authorList>
            <person name="Wang Y.-J."/>
        </authorList>
    </citation>
    <scope>NUCLEOTIDE SEQUENCE</scope>
    <source>
        <strain evidence="2">KB-2021</strain>
        <tissue evidence="2">Leaf</tissue>
    </source>
</reference>
<dbReference type="SUPFAM" id="SSF53098">
    <property type="entry name" value="Ribonuclease H-like"/>
    <property type="match status" value="1"/>
</dbReference>
<dbReference type="AlphaFoldDB" id="A0AAE1S3T5"/>
<dbReference type="InterPro" id="IPR036397">
    <property type="entry name" value="RNaseH_sf"/>
</dbReference>
<protein>
    <recommendedName>
        <fullName evidence="1">3'-5' exonuclease domain-containing protein</fullName>
    </recommendedName>
</protein>
<evidence type="ECO:0000313" key="2">
    <source>
        <dbReference type="EMBL" id="KAK4362900.1"/>
    </source>
</evidence>
<dbReference type="GO" id="GO:0003676">
    <property type="term" value="F:nucleic acid binding"/>
    <property type="evidence" value="ECO:0007669"/>
    <property type="project" value="InterPro"/>
</dbReference>
<dbReference type="PANTHER" id="PTHR47765:SF2">
    <property type="entry name" value="EXONUCLEASE MUT-7 HOMOLOG"/>
    <property type="match status" value="1"/>
</dbReference>